<accession>A0A7C3I4N2</accession>
<name>A0A7C3I4N2_9SPIR</name>
<organism evidence="2">
    <name type="scientific">Gracilinema caldarium</name>
    <dbReference type="NCBI Taxonomy" id="215591"/>
    <lineage>
        <taxon>Bacteria</taxon>
        <taxon>Pseudomonadati</taxon>
        <taxon>Spirochaetota</taxon>
        <taxon>Spirochaetia</taxon>
        <taxon>Spirochaetales</taxon>
        <taxon>Breznakiellaceae</taxon>
        <taxon>Gracilinema</taxon>
    </lineage>
</organism>
<keyword evidence="1" id="KW-0812">Transmembrane</keyword>
<keyword evidence="1" id="KW-1133">Transmembrane helix</keyword>
<dbReference type="AlphaFoldDB" id="A0A7C3I4N2"/>
<reference evidence="2" key="1">
    <citation type="journal article" date="2020" name="mSystems">
        <title>Genome- and Community-Level Interaction Insights into Carbon Utilization and Element Cycling Functions of Hydrothermarchaeota in Hydrothermal Sediment.</title>
        <authorList>
            <person name="Zhou Z."/>
            <person name="Liu Y."/>
            <person name="Xu W."/>
            <person name="Pan J."/>
            <person name="Luo Z.H."/>
            <person name="Li M."/>
        </authorList>
    </citation>
    <scope>NUCLEOTIDE SEQUENCE [LARGE SCALE GENOMIC DNA]</scope>
    <source>
        <strain evidence="2">SpSt-503</strain>
    </source>
</reference>
<keyword evidence="1" id="KW-0472">Membrane</keyword>
<gene>
    <name evidence="2" type="ORF">ENS59_00065</name>
</gene>
<evidence type="ECO:0000256" key="1">
    <source>
        <dbReference type="SAM" id="Phobius"/>
    </source>
</evidence>
<sequence length="137" mass="15174">MADIVQLLLFIIIATLLLYFGYSLFFGFSTKKPHRYFKNPEEGKPGEPRTCPVCSAKLAPGERVKSSAFPSMNGSDRLMHIYGCIYCLSGERKRVCPVCSTTLSAQDVLVARLFDKPGRSHVHVLGCSRCRPSGISK</sequence>
<comment type="caution">
    <text evidence="2">The sequence shown here is derived from an EMBL/GenBank/DDBJ whole genome shotgun (WGS) entry which is preliminary data.</text>
</comment>
<evidence type="ECO:0000313" key="2">
    <source>
        <dbReference type="EMBL" id="HFH27902.1"/>
    </source>
</evidence>
<feature type="transmembrane region" description="Helical" evidence="1">
    <location>
        <begin position="6"/>
        <end position="28"/>
    </location>
</feature>
<proteinExistence type="predicted"/>
<protein>
    <submittedName>
        <fullName evidence="2">Uncharacterized protein</fullName>
    </submittedName>
</protein>
<dbReference type="EMBL" id="DSVL01000001">
    <property type="protein sequence ID" value="HFH27902.1"/>
    <property type="molecule type" value="Genomic_DNA"/>
</dbReference>